<name>A0ABT4B8W7_9ACTN</name>
<comment type="caution">
    <text evidence="1">The sequence shown here is derived from an EMBL/GenBank/DDBJ whole genome shotgun (WGS) entry which is preliminary data.</text>
</comment>
<evidence type="ECO:0000313" key="1">
    <source>
        <dbReference type="EMBL" id="MCY1142942.1"/>
    </source>
</evidence>
<keyword evidence="2" id="KW-1185">Reference proteome</keyword>
<dbReference type="InterPro" id="IPR049799">
    <property type="entry name" value="SitI3-like"/>
</dbReference>
<accession>A0ABT4B8W7</accession>
<dbReference type="Proteomes" id="UP001151002">
    <property type="component" value="Unassembled WGS sequence"/>
</dbReference>
<evidence type="ECO:0000313" key="2">
    <source>
        <dbReference type="Proteomes" id="UP001151002"/>
    </source>
</evidence>
<dbReference type="EMBL" id="JAPNTZ010000013">
    <property type="protein sequence ID" value="MCY1142942.1"/>
    <property type="molecule type" value="Genomic_DNA"/>
</dbReference>
<dbReference type="NCBIfam" id="NF040657">
    <property type="entry name" value="immun_SitI3"/>
    <property type="match status" value="1"/>
</dbReference>
<reference evidence="1" key="1">
    <citation type="submission" date="2022-11" db="EMBL/GenBank/DDBJ databases">
        <authorList>
            <person name="Somphong A."/>
            <person name="Phongsopitanun W."/>
        </authorList>
    </citation>
    <scope>NUCLEOTIDE SEQUENCE</scope>
    <source>
        <strain evidence="1">Pm04-4</strain>
    </source>
</reference>
<gene>
    <name evidence="1" type="ORF">OWR29_33530</name>
</gene>
<sequence>MAIEYDLVLAGVTSVEQVAERAYPDPAERPAGTGRLLVADLDVRYGFAATVLSGPSRYLDVLSDNGTWEWEPEPYTSVSFRMSKEVDDVGWQVRNMLTVVRRVLVSGPEDAAFAFNGDILLLTRLDGVLVKHRRETWWANYPGANDALPG</sequence>
<organism evidence="1 2">
    <name type="scientific">Paractinoplanes pyxinae</name>
    <dbReference type="NCBI Taxonomy" id="2997416"/>
    <lineage>
        <taxon>Bacteria</taxon>
        <taxon>Bacillati</taxon>
        <taxon>Actinomycetota</taxon>
        <taxon>Actinomycetes</taxon>
        <taxon>Micromonosporales</taxon>
        <taxon>Micromonosporaceae</taxon>
        <taxon>Paractinoplanes</taxon>
    </lineage>
</organism>
<protein>
    <submittedName>
        <fullName evidence="1">SitI3 family protein</fullName>
    </submittedName>
</protein>
<proteinExistence type="predicted"/>
<dbReference type="RefSeq" id="WP_267567393.1">
    <property type="nucleotide sequence ID" value="NZ_JAPNTZ010000013.1"/>
</dbReference>